<dbReference type="RefSeq" id="WP_135446038.1">
    <property type="nucleotide sequence ID" value="NZ_SRLE01000013.1"/>
</dbReference>
<keyword evidence="4" id="KW-1185">Reference proteome</keyword>
<feature type="chain" id="PRO_5021446267" description="PEP-CTERM sorting domain-containing protein" evidence="2">
    <location>
        <begin position="24"/>
        <end position="217"/>
    </location>
</feature>
<keyword evidence="1" id="KW-1133">Transmembrane helix</keyword>
<keyword evidence="1" id="KW-0472">Membrane</keyword>
<gene>
    <name evidence="3" type="ORF">E4634_17880</name>
</gene>
<evidence type="ECO:0000256" key="2">
    <source>
        <dbReference type="SAM" id="SignalP"/>
    </source>
</evidence>
<dbReference type="OrthoDB" id="9798107at2"/>
<dbReference type="AlphaFoldDB" id="A0A4Z0LW23"/>
<comment type="caution">
    <text evidence="3">The sequence shown here is derived from an EMBL/GenBank/DDBJ whole genome shotgun (WGS) entry which is preliminary data.</text>
</comment>
<dbReference type="EMBL" id="SRLE01000013">
    <property type="protein sequence ID" value="TGD71522.1"/>
    <property type="molecule type" value="Genomic_DNA"/>
</dbReference>
<organism evidence="3 4">
    <name type="scientific">Mangrovimicrobium sediminis</name>
    <dbReference type="NCBI Taxonomy" id="2562682"/>
    <lineage>
        <taxon>Bacteria</taxon>
        <taxon>Pseudomonadati</taxon>
        <taxon>Pseudomonadota</taxon>
        <taxon>Gammaproteobacteria</taxon>
        <taxon>Cellvibrionales</taxon>
        <taxon>Halieaceae</taxon>
        <taxon>Mangrovimicrobium</taxon>
    </lineage>
</organism>
<reference evidence="3 4" key="1">
    <citation type="submission" date="2019-04" db="EMBL/GenBank/DDBJ databases">
        <title>Taxonomy of novel Haliea sp. from mangrove soil of West Coast of India.</title>
        <authorList>
            <person name="Verma A."/>
            <person name="Kumar P."/>
            <person name="Krishnamurthi S."/>
        </authorList>
    </citation>
    <scope>NUCLEOTIDE SEQUENCE [LARGE SCALE GENOMIC DNA]</scope>
    <source>
        <strain evidence="3 4">SAOS-164</strain>
    </source>
</reference>
<dbReference type="Proteomes" id="UP000298050">
    <property type="component" value="Unassembled WGS sequence"/>
</dbReference>
<evidence type="ECO:0000256" key="1">
    <source>
        <dbReference type="SAM" id="Phobius"/>
    </source>
</evidence>
<accession>A0A4Z0LW23</accession>
<keyword evidence="1" id="KW-0812">Transmembrane</keyword>
<evidence type="ECO:0000313" key="4">
    <source>
        <dbReference type="Proteomes" id="UP000298050"/>
    </source>
</evidence>
<proteinExistence type="predicted"/>
<feature type="signal peptide" evidence="2">
    <location>
        <begin position="1"/>
        <end position="23"/>
    </location>
</feature>
<sequence length="217" mass="21909">MIKQITSVAALVAVASVSQVASAAPFSMTWTSTVSIEDTYSGYVGESATITVVVDNGGTSNVSQVWATTDIVSLTFSFGHATTPITTVFDPNGGGNFAFASGQYQTDGTGALTAVPSMAGDEAAPTTNDPINSSLEWFVNGLNGIYYSFPMGNGFLEVNNVGTNTDPGSWSNPAPVAAGPAGPVEPVPALPLVGLVMAALGLGAAGAAGLRRKQARS</sequence>
<name>A0A4Z0LW23_9GAMM</name>
<keyword evidence="2" id="KW-0732">Signal</keyword>
<evidence type="ECO:0008006" key="5">
    <source>
        <dbReference type="Google" id="ProtNLM"/>
    </source>
</evidence>
<feature type="transmembrane region" description="Helical" evidence="1">
    <location>
        <begin position="189"/>
        <end position="210"/>
    </location>
</feature>
<protein>
    <recommendedName>
        <fullName evidence="5">PEP-CTERM sorting domain-containing protein</fullName>
    </recommendedName>
</protein>
<evidence type="ECO:0000313" key="3">
    <source>
        <dbReference type="EMBL" id="TGD71522.1"/>
    </source>
</evidence>